<keyword evidence="8" id="KW-0032">Aminotransferase</keyword>
<keyword evidence="4" id="KW-0315">Glutamine amidotransferase</keyword>
<dbReference type="SUPFAM" id="SSF56322">
    <property type="entry name" value="ADC synthase"/>
    <property type="match status" value="1"/>
</dbReference>
<dbReference type="GO" id="GO:0008153">
    <property type="term" value="P:4-aminobenzoate biosynthetic process"/>
    <property type="evidence" value="ECO:0007669"/>
    <property type="project" value="TreeGrafter"/>
</dbReference>
<dbReference type="NCBIfam" id="TIGR00566">
    <property type="entry name" value="trpG_papA"/>
    <property type="match status" value="1"/>
</dbReference>
<keyword evidence="11" id="KW-1185">Reference proteome</keyword>
<dbReference type="EMBL" id="VNHN01000006">
    <property type="protein sequence ID" value="TYP14511.1"/>
    <property type="molecule type" value="Genomic_DNA"/>
</dbReference>
<dbReference type="InterPro" id="IPR017926">
    <property type="entry name" value="GATASE"/>
</dbReference>
<dbReference type="InterPro" id="IPR015890">
    <property type="entry name" value="Chorismate_C"/>
</dbReference>
<dbReference type="InterPro" id="IPR006221">
    <property type="entry name" value="TrpG/PapA_dom"/>
</dbReference>
<dbReference type="PANTHER" id="PTHR11236">
    <property type="entry name" value="AMINOBENZOATE/ANTHRANILATE SYNTHASE"/>
    <property type="match status" value="1"/>
</dbReference>
<dbReference type="InterPro" id="IPR029062">
    <property type="entry name" value="Class_I_gatase-like"/>
</dbReference>
<feature type="domain" description="Chorismate-utilising enzyme C-terminal" evidence="6">
    <location>
        <begin position="414"/>
        <end position="668"/>
    </location>
</feature>
<comment type="similarity">
    <text evidence="1">In the C-terminal section; belongs to the anthranilate synthase component I family.</text>
</comment>
<evidence type="ECO:0000259" key="7">
    <source>
        <dbReference type="Pfam" id="PF04715"/>
    </source>
</evidence>
<dbReference type="Proteomes" id="UP000324170">
    <property type="component" value="Unassembled WGS sequence"/>
</dbReference>
<dbReference type="InterPro" id="IPR005802">
    <property type="entry name" value="ADC_synth_comp_1"/>
</dbReference>
<dbReference type="GO" id="GO:0005737">
    <property type="term" value="C:cytoplasm"/>
    <property type="evidence" value="ECO:0007669"/>
    <property type="project" value="TreeGrafter"/>
</dbReference>
<reference evidence="8 10" key="1">
    <citation type="submission" date="2013-07" db="EMBL/GenBank/DDBJ databases">
        <authorList>
            <person name="Genoscope - CEA"/>
        </authorList>
    </citation>
    <scope>NUCLEOTIDE SEQUENCE [LARGE SCALE GENOMIC DNA]</scope>
    <source>
        <strain evidence="8">FRM16</strain>
        <strain evidence="10">FRM16 / DSM 17909</strain>
    </source>
</reference>
<evidence type="ECO:0000313" key="10">
    <source>
        <dbReference type="Proteomes" id="UP000032721"/>
    </source>
</evidence>
<feature type="domain" description="Glutamine amidotransferase" evidence="5">
    <location>
        <begin position="4"/>
        <end position="185"/>
    </location>
</feature>
<sequence length="683" mass="77161">MKILLIDNYDSFTQNIAQYLYEVTGVEPAVVANSVSYDELFINNYDAVVISPGPGHPSVFNDFGVCSKVIQNSNIPLLGICLGHQGIVLSFGGSVNHAPKPVHGYRDRINHTKDGLFYNLPKRFEVVRYHSLICNNLPDDLKCSAWTDDGLVMAVEHKTKPIFGVQFHPESIYSEYGHEILKNFIEIAKKYNEKREKNPCSVIDSYLLIGGKTHYTLNAREYETKIDPELFFMHNYGGENYAFWLDSEKSDNPKSRFSIMGGNDSSQSIIIRYGVQTETLNMIGPDGETCIQGDFFSQLSILLEKIEISSPKELPFGFKGGFIGYLGYELKSLTIGEKKHNSEYPDFLLIFTPHFFVFDHFTEKIYECILLPYGDIPKWSTKNIPIHNKEIRKNIPNFSPGPVEYNKIDLKDSQEKYINKIEKTLQYIKDGESYEVCLTNRAKMSYTYPPFYAYKRMRHISPVPYGAYLSCGDFYILSASPETFLSIDSARNIESRPIKGTRARGRTKSEDQLLWNNLNNSKKDRAENLMIVDLVRHDLNHVCTPGSVHVPELFKIESFSSVHQLVSTIRGQLRDNMPVMEAVRACFPGGSMTGAPKKRTMEIIDSLESSARGIYSGALGWFSFSGEVELSIIIRTAVLRGKCAEFGIGGAIVADSDPYGEFEETLVKASVPHFCFSDIKGNM</sequence>
<evidence type="ECO:0000256" key="3">
    <source>
        <dbReference type="ARBA" id="ARBA00022679"/>
    </source>
</evidence>
<reference evidence="9 11" key="2">
    <citation type="submission" date="2019-07" db="EMBL/GenBank/DDBJ databases">
        <title>Genomic Encyclopedia of Type Strains, Phase I: the one thousand microbial genomes (KMG-I) project.</title>
        <authorList>
            <person name="Kyrpides N."/>
        </authorList>
    </citation>
    <scope>NUCLEOTIDE SEQUENCE [LARGE SCALE GENOMIC DNA]</scope>
    <source>
        <strain evidence="9 11">DSM 17909</strain>
    </source>
</reference>
<dbReference type="EC" id="2.6.1.85" evidence="2"/>
<name>A0A068QW59_9GAMM</name>
<dbReference type="AlphaFoldDB" id="A0A068QW59"/>
<evidence type="ECO:0000313" key="8">
    <source>
        <dbReference type="EMBL" id="CDG19029.1"/>
    </source>
</evidence>
<dbReference type="RefSeq" id="WP_045972550.1">
    <property type="nucleotide sequence ID" value="NZ_CAWMED010000001.1"/>
</dbReference>
<evidence type="ECO:0000313" key="11">
    <source>
        <dbReference type="Proteomes" id="UP000324170"/>
    </source>
</evidence>
<dbReference type="SUPFAM" id="SSF52317">
    <property type="entry name" value="Class I glutamine amidotransferase-like"/>
    <property type="match status" value="1"/>
</dbReference>
<dbReference type="Proteomes" id="UP000032721">
    <property type="component" value="Chromosome"/>
</dbReference>
<dbReference type="InterPro" id="IPR019999">
    <property type="entry name" value="Anth_synth_I-like"/>
</dbReference>
<keyword evidence="3 8" id="KW-0808">Transferase</keyword>
<dbReference type="FunFam" id="3.40.50.880:FF:000003">
    <property type="entry name" value="Anthranilate synthase component II"/>
    <property type="match status" value="1"/>
</dbReference>
<dbReference type="HOGENOM" id="CLU_006493_0_1_6"/>
<dbReference type="CDD" id="cd01743">
    <property type="entry name" value="GATase1_Anthranilate_Synthase"/>
    <property type="match status" value="1"/>
</dbReference>
<accession>A0A068QW59</accession>
<dbReference type="EMBL" id="FO704550">
    <property type="protein sequence ID" value="CDG19029.1"/>
    <property type="molecule type" value="Genomic_DNA"/>
</dbReference>
<dbReference type="InterPro" id="IPR006805">
    <property type="entry name" value="Anth_synth_I_N"/>
</dbReference>
<dbReference type="GO" id="GO:0046820">
    <property type="term" value="F:4-amino-4-deoxychorismate synthase activity"/>
    <property type="evidence" value="ECO:0007669"/>
    <property type="project" value="UniProtKB-EC"/>
</dbReference>
<dbReference type="PRINTS" id="PR00097">
    <property type="entry name" value="ANTSNTHASEII"/>
</dbReference>
<dbReference type="PANTHER" id="PTHR11236:SF18">
    <property type="entry name" value="AMINODEOXYCHORISMATE SYNTHASE"/>
    <property type="match status" value="1"/>
</dbReference>
<dbReference type="PRINTS" id="PR00096">
    <property type="entry name" value="GATASE"/>
</dbReference>
<dbReference type="Pfam" id="PF04715">
    <property type="entry name" value="Anth_synt_I_N"/>
    <property type="match status" value="1"/>
</dbReference>
<dbReference type="PROSITE" id="PS51273">
    <property type="entry name" value="GATASE_TYPE_1"/>
    <property type="match status" value="1"/>
</dbReference>
<evidence type="ECO:0000259" key="6">
    <source>
        <dbReference type="Pfam" id="PF00425"/>
    </source>
</evidence>
<evidence type="ECO:0000256" key="2">
    <source>
        <dbReference type="ARBA" id="ARBA00013139"/>
    </source>
</evidence>
<dbReference type="Pfam" id="PF00425">
    <property type="entry name" value="Chorismate_bind"/>
    <property type="match status" value="1"/>
</dbReference>
<dbReference type="Gene3D" id="3.60.120.10">
    <property type="entry name" value="Anthranilate synthase"/>
    <property type="match status" value="1"/>
</dbReference>
<evidence type="ECO:0000256" key="4">
    <source>
        <dbReference type="ARBA" id="ARBA00022962"/>
    </source>
</evidence>
<dbReference type="GO" id="GO:0009396">
    <property type="term" value="P:folic acid-containing compound biosynthetic process"/>
    <property type="evidence" value="ECO:0007669"/>
    <property type="project" value="InterPro"/>
</dbReference>
<proteinExistence type="inferred from homology"/>
<gene>
    <name evidence="8" type="primary">pab</name>
    <name evidence="9" type="ORF">LY16_00549</name>
    <name evidence="8" type="ORF">XDD1_3339</name>
</gene>
<evidence type="ECO:0000259" key="5">
    <source>
        <dbReference type="Pfam" id="PF00117"/>
    </source>
</evidence>
<dbReference type="PRINTS" id="PR00099">
    <property type="entry name" value="CPSGATASE"/>
</dbReference>
<dbReference type="OrthoDB" id="9803598at2"/>
<evidence type="ECO:0000313" key="9">
    <source>
        <dbReference type="EMBL" id="TYP14511.1"/>
    </source>
</evidence>
<dbReference type="InterPro" id="IPR005801">
    <property type="entry name" value="ADC_synthase"/>
</dbReference>
<dbReference type="NCBIfam" id="TIGR00553">
    <property type="entry name" value="pabB"/>
    <property type="match status" value="1"/>
</dbReference>
<protein>
    <recommendedName>
        <fullName evidence="2">aminodeoxychorismate synthase</fullName>
        <ecNumber evidence="2">2.6.1.85</ecNumber>
    </recommendedName>
</protein>
<feature type="domain" description="Anthranilate synthase component I N-terminal" evidence="7">
    <location>
        <begin position="237"/>
        <end position="366"/>
    </location>
</feature>
<evidence type="ECO:0000256" key="1">
    <source>
        <dbReference type="ARBA" id="ARBA00005970"/>
    </source>
</evidence>
<dbReference type="Pfam" id="PF00117">
    <property type="entry name" value="GATase"/>
    <property type="match status" value="1"/>
</dbReference>
<dbReference type="STRING" id="351671.XDD1_3339"/>
<dbReference type="KEGG" id="xdo:XDD1_3339"/>
<dbReference type="GO" id="GO:0000162">
    <property type="term" value="P:L-tryptophan biosynthetic process"/>
    <property type="evidence" value="ECO:0007669"/>
    <property type="project" value="TreeGrafter"/>
</dbReference>
<organism evidence="8 10">
    <name type="scientific">Xenorhabdus doucetiae</name>
    <dbReference type="NCBI Taxonomy" id="351671"/>
    <lineage>
        <taxon>Bacteria</taxon>
        <taxon>Pseudomonadati</taxon>
        <taxon>Pseudomonadota</taxon>
        <taxon>Gammaproteobacteria</taxon>
        <taxon>Enterobacterales</taxon>
        <taxon>Morganellaceae</taxon>
        <taxon>Xenorhabdus</taxon>
    </lineage>
</organism>
<dbReference type="Gene3D" id="3.40.50.880">
    <property type="match status" value="1"/>
</dbReference>